<dbReference type="EMBL" id="JACMSC010000010">
    <property type="protein sequence ID" value="KAG6504200.1"/>
    <property type="molecule type" value="Genomic_DNA"/>
</dbReference>
<feature type="compositionally biased region" description="Polar residues" evidence="5">
    <location>
        <begin position="181"/>
        <end position="194"/>
    </location>
</feature>
<dbReference type="PROSITE" id="PS50082">
    <property type="entry name" value="WD_REPEATS_2"/>
    <property type="match status" value="2"/>
</dbReference>
<dbReference type="InterPro" id="IPR044630">
    <property type="entry name" value="SPA1/2/3/4"/>
</dbReference>
<dbReference type="PROSITE" id="PS50294">
    <property type="entry name" value="WD_REPEATS_REGION"/>
    <property type="match status" value="1"/>
</dbReference>
<dbReference type="SMART" id="SM00320">
    <property type="entry name" value="WD40"/>
    <property type="match status" value="6"/>
</dbReference>
<sequence>MSWSLFLRNFSRVMERSEEVNEIIEDSEPDAPHFKRVEIDKAPEEPNCDSALETQAHINLEDAEWSEHFALLHPPGLFGNSVTEKDLNVDMPTDSGRQPHCSGLNSLGRQEEMVEELTLKSYRNPNLSIGSSTGSGEKPSNKLGLWKNFTRLTGKSRDKDVSESFSVDHSDDFDNKVLPPSSGTKRMLVTQSEPKASGLSDHISKAHKHLSSNTEPTNSPVVLQTKVPSGFGFHQYLLKTSLKGKGVTFQGKYNAPGTVISQHVEQPSASMGITLASSHTPSAKADDILFDKVETSNPYKREIILREWLKPKDQKINKVERMHIFKQIVDFVDICHSRQIILQNLRPSYFVKLPSNQVKYIGSFAPQSEIEHQDSVGRYIHHLDSRLKRKKGSGQDNDTRQVSSVKLQKFHGLKCFSSEHPTCPSCSDFEGVDHLEHDADNFRSSNPSNDSMVLKLDRKNMHGNSSFNSQQSTLLKLEESWYASPEEINDHTCSFSTNVYSLGLLLFELLCCCKTWKLHSAEMLNLRHRILPPTFVSENLKEVGFILWLLHPDPSCRPRPRDILQSDLLNESKDLLSVDKSSALVEEEDAESDLLLYFLSSLKEEKVKQASKLEAELAWLKADIEEAEKRHLSRAQLYLDSTKFLLNRVDSSSMNENTVSHIQQLQSHSKSNKYEQRLMKNFDQLENAYFSQISKIDTAGPITAIHSDCGILKNSNRYSLIQNDANEAKDCLGTFFNGLCKYARYSKFEVCGSLKKVDTFNSVNVICALSFDRDEDYFAAAGVSKKIKIFEFGALLNDNLDVHYPLVEMSSRSKLSCVCWNTYINSYLASADYEGVVQLWDASTGHGFTRFTEHQKRAWSVNFSVVDPTKLASGSDDCTVKLWSINEKNSIDTIRTMANVCSVQFSCSSHLLAIGCADYKTYCYDLRNTRIPWCTLSGHGKAVSYVKFIDSETLVSASTDNTLKIWDLEKTNSGGFSTNACSLTLSGHTNEKNFIGLSVCDGYIACGSETNEVSLLATLLLTLIIIIMAREIANRKIIRN</sequence>
<dbReference type="PANTHER" id="PTHR44218:SF6">
    <property type="entry name" value="PROTEIN SUPPRESSOR OF PHYA-105 1"/>
    <property type="match status" value="1"/>
</dbReference>
<evidence type="ECO:0000256" key="4">
    <source>
        <dbReference type="SAM" id="Coils"/>
    </source>
</evidence>
<proteinExistence type="predicted"/>
<dbReference type="InterPro" id="IPR001680">
    <property type="entry name" value="WD40_rpt"/>
</dbReference>
<keyword evidence="1 3" id="KW-0853">WD repeat</keyword>
<evidence type="ECO:0000256" key="5">
    <source>
        <dbReference type="SAM" id="MobiDB-lite"/>
    </source>
</evidence>
<dbReference type="SUPFAM" id="SSF50978">
    <property type="entry name" value="WD40 repeat-like"/>
    <property type="match status" value="1"/>
</dbReference>
<dbReference type="PROSITE" id="PS00678">
    <property type="entry name" value="WD_REPEATS_1"/>
    <property type="match status" value="1"/>
</dbReference>
<organism evidence="6 7">
    <name type="scientific">Zingiber officinale</name>
    <name type="common">Ginger</name>
    <name type="synonym">Amomum zingiber</name>
    <dbReference type="NCBI Taxonomy" id="94328"/>
    <lineage>
        <taxon>Eukaryota</taxon>
        <taxon>Viridiplantae</taxon>
        <taxon>Streptophyta</taxon>
        <taxon>Embryophyta</taxon>
        <taxon>Tracheophyta</taxon>
        <taxon>Spermatophyta</taxon>
        <taxon>Magnoliopsida</taxon>
        <taxon>Liliopsida</taxon>
        <taxon>Zingiberales</taxon>
        <taxon>Zingiberaceae</taxon>
        <taxon>Zingiber</taxon>
    </lineage>
</organism>
<feature type="coiled-coil region" evidence="4">
    <location>
        <begin position="603"/>
        <end position="630"/>
    </location>
</feature>
<feature type="repeat" description="WD" evidence="3">
    <location>
        <begin position="851"/>
        <end position="893"/>
    </location>
</feature>
<feature type="region of interest" description="Disordered" evidence="5">
    <location>
        <begin position="124"/>
        <end position="143"/>
    </location>
</feature>
<dbReference type="Gene3D" id="2.130.10.10">
    <property type="entry name" value="YVTN repeat-like/Quinoprotein amine dehydrogenase"/>
    <property type="match status" value="1"/>
</dbReference>
<feature type="repeat" description="WD" evidence="3">
    <location>
        <begin position="936"/>
        <end position="969"/>
    </location>
</feature>
<dbReference type="InterPro" id="IPR011009">
    <property type="entry name" value="Kinase-like_dom_sf"/>
</dbReference>
<feature type="compositionally biased region" description="Basic and acidic residues" evidence="5">
    <location>
        <begin position="157"/>
        <end position="175"/>
    </location>
</feature>
<dbReference type="InterPro" id="IPR020472">
    <property type="entry name" value="WD40_PAC1"/>
</dbReference>
<gene>
    <name evidence="6" type="ORF">ZIOFF_036531</name>
</gene>
<dbReference type="Gene3D" id="1.10.510.10">
    <property type="entry name" value="Transferase(Phosphotransferase) domain 1"/>
    <property type="match status" value="1"/>
</dbReference>
<keyword evidence="4" id="KW-0175">Coiled coil</keyword>
<comment type="caution">
    <text evidence="6">The sequence shown here is derived from an EMBL/GenBank/DDBJ whole genome shotgun (WGS) entry which is preliminary data.</text>
</comment>
<dbReference type="Proteomes" id="UP000734854">
    <property type="component" value="Unassembled WGS sequence"/>
</dbReference>
<accession>A0A8J5GEM0</accession>
<feature type="region of interest" description="Disordered" evidence="5">
    <location>
        <begin position="157"/>
        <end position="199"/>
    </location>
</feature>
<feature type="compositionally biased region" description="Polar residues" evidence="5">
    <location>
        <begin position="124"/>
        <end position="135"/>
    </location>
</feature>
<evidence type="ECO:0000313" key="6">
    <source>
        <dbReference type="EMBL" id="KAG6504200.1"/>
    </source>
</evidence>
<evidence type="ECO:0000256" key="1">
    <source>
        <dbReference type="ARBA" id="ARBA00022574"/>
    </source>
</evidence>
<keyword evidence="7" id="KW-1185">Reference proteome</keyword>
<dbReference type="PANTHER" id="PTHR44218">
    <property type="entry name" value="PROTEIN SPA1-RELATED 2"/>
    <property type="match status" value="1"/>
</dbReference>
<dbReference type="InterPro" id="IPR019775">
    <property type="entry name" value="WD40_repeat_CS"/>
</dbReference>
<name>A0A8J5GEM0_ZINOF</name>
<protein>
    <submittedName>
        <fullName evidence="6">Uncharacterized protein</fullName>
    </submittedName>
</protein>
<keyword evidence="2" id="KW-0677">Repeat</keyword>
<evidence type="ECO:0000256" key="2">
    <source>
        <dbReference type="ARBA" id="ARBA00022737"/>
    </source>
</evidence>
<evidence type="ECO:0000256" key="3">
    <source>
        <dbReference type="PROSITE-ProRule" id="PRU00221"/>
    </source>
</evidence>
<dbReference type="AlphaFoldDB" id="A0A8J5GEM0"/>
<dbReference type="GO" id="GO:0009640">
    <property type="term" value="P:photomorphogenesis"/>
    <property type="evidence" value="ECO:0007669"/>
    <property type="project" value="InterPro"/>
</dbReference>
<evidence type="ECO:0000313" key="7">
    <source>
        <dbReference type="Proteomes" id="UP000734854"/>
    </source>
</evidence>
<dbReference type="PRINTS" id="PR00320">
    <property type="entry name" value="GPROTEINBRPT"/>
</dbReference>
<reference evidence="6 7" key="1">
    <citation type="submission" date="2020-08" db="EMBL/GenBank/DDBJ databases">
        <title>Plant Genome Project.</title>
        <authorList>
            <person name="Zhang R.-G."/>
        </authorList>
    </citation>
    <scope>NUCLEOTIDE SEQUENCE [LARGE SCALE GENOMIC DNA]</scope>
    <source>
        <tissue evidence="6">Rhizome</tissue>
    </source>
</reference>
<dbReference type="SUPFAM" id="SSF56112">
    <property type="entry name" value="Protein kinase-like (PK-like)"/>
    <property type="match status" value="1"/>
</dbReference>
<dbReference type="InterPro" id="IPR036322">
    <property type="entry name" value="WD40_repeat_dom_sf"/>
</dbReference>
<dbReference type="InterPro" id="IPR015943">
    <property type="entry name" value="WD40/YVTN_repeat-like_dom_sf"/>
</dbReference>
<dbReference type="Pfam" id="PF00400">
    <property type="entry name" value="WD40"/>
    <property type="match status" value="2"/>
</dbReference>